<evidence type="ECO:0000256" key="6">
    <source>
        <dbReference type="NCBIfam" id="TIGR01048"/>
    </source>
</evidence>
<keyword evidence="5 8" id="KW-0457">Lysine biosynthesis</keyword>
<feature type="binding site" evidence="5">
    <location>
        <position position="347"/>
    </location>
    <ligand>
        <name>substrate</name>
    </ligand>
</feature>
<comment type="function">
    <text evidence="5">Specifically catalyzes the decarboxylation of meso-diaminopimelate (meso-DAP) to L-lysine.</text>
</comment>
<dbReference type="HOGENOM" id="CLU_026444_0_2_7"/>
<dbReference type="PANTHER" id="PTHR43727">
    <property type="entry name" value="DIAMINOPIMELATE DECARBOXYLASE"/>
    <property type="match status" value="1"/>
</dbReference>
<dbReference type="GO" id="GO:0030170">
    <property type="term" value="F:pyridoxal phosphate binding"/>
    <property type="evidence" value="ECO:0007669"/>
    <property type="project" value="UniProtKB-UniRule"/>
</dbReference>
<keyword evidence="11" id="KW-1185">Reference proteome</keyword>
<comment type="pathway">
    <text evidence="5 8">Amino-acid biosynthesis; L-lysine biosynthesis via DAP pathway; L-lysine from DL-2,6-diaminopimelate: step 1/1.</text>
</comment>
<feature type="binding site" evidence="5">
    <location>
        <position position="375"/>
    </location>
    <ligand>
        <name>pyridoxal 5'-phosphate</name>
        <dbReference type="ChEBI" id="CHEBI:597326"/>
    </ligand>
</feature>
<name>Q30XY6_OLEA2</name>
<comment type="subunit">
    <text evidence="5">Homodimer.</text>
</comment>
<evidence type="ECO:0000259" key="9">
    <source>
        <dbReference type="Pfam" id="PF02784"/>
    </source>
</evidence>
<reference evidence="10 11" key="1">
    <citation type="journal article" date="2011" name="J. Bacteriol.">
        <title>Complete genome sequence and updated annotation of Desulfovibrio alaskensis G20.</title>
        <authorList>
            <person name="Hauser L.J."/>
            <person name="Land M.L."/>
            <person name="Brown S.D."/>
            <person name="Larimer F."/>
            <person name="Keller K.L."/>
            <person name="Rapp-Giles B.J."/>
            <person name="Price M.N."/>
            <person name="Lin M."/>
            <person name="Bruce D.C."/>
            <person name="Detter J.C."/>
            <person name="Tapia R."/>
            <person name="Han C.S."/>
            <person name="Goodwin L.A."/>
            <person name="Cheng J.F."/>
            <person name="Pitluck S."/>
            <person name="Copeland A."/>
            <person name="Lucas S."/>
            <person name="Nolan M."/>
            <person name="Lapidus A.L."/>
            <person name="Palumbo A.V."/>
            <person name="Wall J.D."/>
        </authorList>
    </citation>
    <scope>NUCLEOTIDE SEQUENCE [LARGE SCALE GENOMIC DNA]</scope>
    <source>
        <strain evidence="11">ATCC BAA 1058 / DSM 17464 / G20</strain>
    </source>
</reference>
<dbReference type="RefSeq" id="WP_011368494.1">
    <property type="nucleotide sequence ID" value="NC_007519.1"/>
</dbReference>
<dbReference type="InterPro" id="IPR029066">
    <property type="entry name" value="PLP-binding_barrel"/>
</dbReference>
<sequence>MSNVRSAVTDELDFYGLSTPMELVETYGSPLYVYNENVLRRRCRELKGLSSHPGFRVNYSAKANANLSLLRIIRSEGLVVDAMSPGEIAMHLAAGFTPDEITYVCNNVSAEELRNAVDHGLLVSVDSLPQLDLLGQVNPGGKVMIRINPGIGAGHHKKVVTGGKETKFGIGPDDGDAVRRILKRHNLTLAGLNQHIGSLFMEPDSYMEAVEFLLREAEQWDSLEVIDFGGGFGIPYRKYEKQPRLDMEATGRMLDDCIGRWAERTGYNGRFMIEPGRYVTAECGVVLGTVHAVKNNGERRFAGTDLGFNVLQRPVMYDAFHDVEIYREDGVPQQETMQQTIVGNICESGDIMAAARELPEIQEGDIIAMLDAGAYGFAMSSSYNQRLRPAEVLVDKDGRDRLIRRRETLDDLLACFPEHAEKTGGSVRVAGGRG</sequence>
<dbReference type="CDD" id="cd06828">
    <property type="entry name" value="PLPDE_III_DapDC"/>
    <property type="match status" value="1"/>
</dbReference>
<evidence type="ECO:0000256" key="3">
    <source>
        <dbReference type="ARBA" id="ARBA00022898"/>
    </source>
</evidence>
<dbReference type="InterPro" id="IPR009006">
    <property type="entry name" value="Ala_racemase/Decarboxylase_C"/>
</dbReference>
<dbReference type="Proteomes" id="UP000002710">
    <property type="component" value="Chromosome"/>
</dbReference>
<dbReference type="NCBIfam" id="TIGR01048">
    <property type="entry name" value="lysA"/>
    <property type="match status" value="1"/>
</dbReference>
<evidence type="ECO:0000256" key="2">
    <source>
        <dbReference type="ARBA" id="ARBA00022793"/>
    </source>
</evidence>
<dbReference type="SUPFAM" id="SSF50621">
    <property type="entry name" value="Alanine racemase C-terminal domain-like"/>
    <property type="match status" value="1"/>
</dbReference>
<evidence type="ECO:0000256" key="4">
    <source>
        <dbReference type="ARBA" id="ARBA00023239"/>
    </source>
</evidence>
<organism evidence="10 11">
    <name type="scientific">Oleidesulfovibrio alaskensis (strain ATCC BAA-1058 / DSM 17464 / G20)</name>
    <name type="common">Desulfovibrio alaskensis</name>
    <dbReference type="NCBI Taxonomy" id="207559"/>
    <lineage>
        <taxon>Bacteria</taxon>
        <taxon>Pseudomonadati</taxon>
        <taxon>Thermodesulfobacteriota</taxon>
        <taxon>Desulfovibrionia</taxon>
        <taxon>Desulfovibrionales</taxon>
        <taxon>Desulfovibrionaceae</taxon>
        <taxon>Oleidesulfovibrio</taxon>
    </lineage>
</organism>
<evidence type="ECO:0000256" key="1">
    <source>
        <dbReference type="ARBA" id="ARBA00001933"/>
    </source>
</evidence>
<keyword evidence="2 5" id="KW-0210">Decarboxylase</keyword>
<dbReference type="InterPro" id="IPR000183">
    <property type="entry name" value="Orn/DAP/Arg_de-COase"/>
</dbReference>
<feature type="domain" description="Orn/DAP/Arg decarboxylase 2 N-terminal" evidence="9">
    <location>
        <begin position="52"/>
        <end position="281"/>
    </location>
</feature>
<dbReference type="SUPFAM" id="SSF51419">
    <property type="entry name" value="PLP-binding barrel"/>
    <property type="match status" value="1"/>
</dbReference>
<dbReference type="EMBL" id="CP000112">
    <property type="protein sequence ID" value="ABB39460.1"/>
    <property type="molecule type" value="Genomic_DNA"/>
</dbReference>
<dbReference type="HAMAP" id="MF_02120">
    <property type="entry name" value="LysA"/>
    <property type="match status" value="1"/>
</dbReference>
<dbReference type="eggNOG" id="COG0019">
    <property type="taxonomic scope" value="Bacteria"/>
</dbReference>
<dbReference type="EC" id="4.1.1.20" evidence="5 6"/>
<comment type="cofactor">
    <cofactor evidence="1 5 7 8">
        <name>pyridoxal 5'-phosphate</name>
        <dbReference type="ChEBI" id="CHEBI:597326"/>
    </cofactor>
</comment>
<dbReference type="Gene3D" id="2.40.37.10">
    <property type="entry name" value="Lyase, Ornithine Decarboxylase, Chain A, domain 1"/>
    <property type="match status" value="1"/>
</dbReference>
<protein>
    <recommendedName>
        <fullName evidence="5 6">Diaminopimelate decarboxylase</fullName>
        <shortName evidence="5">DAP decarboxylase</shortName>
        <shortName evidence="5">DAPDC</shortName>
        <ecNumber evidence="5 6">4.1.1.20</ecNumber>
    </recommendedName>
</protein>
<accession>Q30XY6</accession>
<comment type="catalytic activity">
    <reaction evidence="5 8">
        <text>meso-2,6-diaminopimelate + H(+) = L-lysine + CO2</text>
        <dbReference type="Rhea" id="RHEA:15101"/>
        <dbReference type="ChEBI" id="CHEBI:15378"/>
        <dbReference type="ChEBI" id="CHEBI:16526"/>
        <dbReference type="ChEBI" id="CHEBI:32551"/>
        <dbReference type="ChEBI" id="CHEBI:57791"/>
        <dbReference type="EC" id="4.1.1.20"/>
    </reaction>
</comment>
<dbReference type="GO" id="GO:0008836">
    <property type="term" value="F:diaminopimelate decarboxylase activity"/>
    <property type="evidence" value="ECO:0007669"/>
    <property type="project" value="UniProtKB-UniRule"/>
</dbReference>
<evidence type="ECO:0000256" key="8">
    <source>
        <dbReference type="RuleBase" id="RU003738"/>
    </source>
</evidence>
<dbReference type="UniPathway" id="UPA00034">
    <property type="reaction ID" value="UER00027"/>
</dbReference>
<dbReference type="PRINTS" id="PR01179">
    <property type="entry name" value="ODADCRBXLASE"/>
</dbReference>
<evidence type="ECO:0000313" key="10">
    <source>
        <dbReference type="EMBL" id="ABB39460.1"/>
    </source>
</evidence>
<dbReference type="AlphaFoldDB" id="Q30XY6"/>
<feature type="binding site" evidence="5">
    <location>
        <position position="317"/>
    </location>
    <ligand>
        <name>substrate</name>
    </ligand>
</feature>
<proteinExistence type="inferred from homology"/>
<dbReference type="Gene3D" id="3.20.20.10">
    <property type="entry name" value="Alanine racemase"/>
    <property type="match status" value="1"/>
</dbReference>
<evidence type="ECO:0000256" key="5">
    <source>
        <dbReference type="HAMAP-Rule" id="MF_02120"/>
    </source>
</evidence>
<keyword evidence="3 5" id="KW-0663">Pyridoxal phosphate</keyword>
<feature type="active site" description="Proton donor" evidence="7">
    <location>
        <position position="346"/>
    </location>
</feature>
<feature type="modified residue" description="N6-(pyridoxal phosphate)lysine" evidence="5 7">
    <location>
        <position position="62"/>
    </location>
</feature>
<feature type="binding site" evidence="5">
    <location>
        <position position="375"/>
    </location>
    <ligand>
        <name>substrate</name>
    </ligand>
</feature>
<dbReference type="GO" id="GO:0009089">
    <property type="term" value="P:lysine biosynthetic process via diaminopimelate"/>
    <property type="evidence" value="ECO:0007669"/>
    <property type="project" value="UniProtKB-UniRule"/>
</dbReference>
<keyword evidence="4 5" id="KW-0456">Lyase</keyword>
<feature type="binding site" evidence="5">
    <location>
        <position position="231"/>
    </location>
    <ligand>
        <name>pyridoxal 5'-phosphate</name>
        <dbReference type="ChEBI" id="CHEBI:597326"/>
    </ligand>
</feature>
<dbReference type="STRING" id="207559.Dde_2664"/>
<comment type="similarity">
    <text evidence="5">Belongs to the Orn/Lys/Arg decarboxylase class-II family. LysA subfamily.</text>
</comment>
<feature type="binding site" evidence="5">
    <location>
        <position position="313"/>
    </location>
    <ligand>
        <name>substrate</name>
    </ligand>
</feature>
<dbReference type="PRINTS" id="PR01181">
    <property type="entry name" value="DAPDCRBXLASE"/>
</dbReference>
<gene>
    <name evidence="5" type="primary">lysA</name>
    <name evidence="10" type="ordered locus">Dde_2664</name>
</gene>
<dbReference type="InterPro" id="IPR022644">
    <property type="entry name" value="De-COase2_N"/>
</dbReference>
<evidence type="ECO:0000313" key="11">
    <source>
        <dbReference type="Proteomes" id="UP000002710"/>
    </source>
</evidence>
<feature type="binding site" evidence="5">
    <location>
        <position position="277"/>
    </location>
    <ligand>
        <name>substrate</name>
    </ligand>
</feature>
<evidence type="ECO:0000256" key="7">
    <source>
        <dbReference type="PIRSR" id="PIRSR600183-50"/>
    </source>
</evidence>
<keyword evidence="5" id="KW-0028">Amino-acid biosynthesis</keyword>
<dbReference type="PANTHER" id="PTHR43727:SF2">
    <property type="entry name" value="GROUP IV DECARBOXYLASE"/>
    <property type="match status" value="1"/>
</dbReference>
<feature type="binding site" evidence="5">
    <location>
        <begin position="274"/>
        <end position="277"/>
    </location>
    <ligand>
        <name>pyridoxal 5'-phosphate</name>
        <dbReference type="ChEBI" id="CHEBI:597326"/>
    </ligand>
</feature>
<dbReference type="InterPro" id="IPR002986">
    <property type="entry name" value="DAP_deCOOHase_LysA"/>
</dbReference>
<dbReference type="Pfam" id="PF02784">
    <property type="entry name" value="Orn_Arg_deC_N"/>
    <property type="match status" value="1"/>
</dbReference>
<dbReference type="KEGG" id="dde:Dde_2664"/>